<gene>
    <name evidence="2" type="ORF">FK004_02625</name>
</gene>
<dbReference type="KEGG" id="fki:FK004_02625"/>
<name>A0A2S1LKA5_9FLAO</name>
<dbReference type="EMBL" id="CP020919">
    <property type="protein sequence ID" value="AWG24193.1"/>
    <property type="molecule type" value="Genomic_DNA"/>
</dbReference>
<keyword evidence="1" id="KW-1133">Transmembrane helix</keyword>
<evidence type="ECO:0000313" key="3">
    <source>
        <dbReference type="Proteomes" id="UP000244677"/>
    </source>
</evidence>
<protein>
    <submittedName>
        <fullName evidence="2">Uncharacterized protein</fullName>
    </submittedName>
</protein>
<feature type="transmembrane region" description="Helical" evidence="1">
    <location>
        <begin position="206"/>
        <end position="224"/>
    </location>
</feature>
<dbReference type="OrthoDB" id="9969351at2"/>
<organism evidence="2 3">
    <name type="scientific">Flavobacterium kingsejongi</name>
    <dbReference type="NCBI Taxonomy" id="1678728"/>
    <lineage>
        <taxon>Bacteria</taxon>
        <taxon>Pseudomonadati</taxon>
        <taxon>Bacteroidota</taxon>
        <taxon>Flavobacteriia</taxon>
        <taxon>Flavobacteriales</taxon>
        <taxon>Flavobacteriaceae</taxon>
        <taxon>Flavobacterium</taxon>
    </lineage>
</organism>
<feature type="transmembrane region" description="Helical" evidence="1">
    <location>
        <begin position="30"/>
        <end position="53"/>
    </location>
</feature>
<evidence type="ECO:0000256" key="1">
    <source>
        <dbReference type="SAM" id="Phobius"/>
    </source>
</evidence>
<proteinExistence type="predicted"/>
<sequence>MEQEKGTTFQQTLPFLKEVGKHIAKTGFGVFMMMALFVATHLVFVTYGCFTYFTRAETTRESSIYLVVMLVVAVLSTLFAFAKMYKGAFMDTVALFFNKMDAFKTRIAEKIIDAYYAGKVKIGGSTKVGTIVNAKEVATEVYGNVPGRVQKIFSFILNRIPMAEFLTTIKADLDANNREKAVAHFTNELNRYFEENVFDRTYKRTVYLVLLMAVALHVVAIYYLS</sequence>
<dbReference type="RefSeq" id="WP_108735845.1">
    <property type="nucleotide sequence ID" value="NZ_CP020919.1"/>
</dbReference>
<dbReference type="Proteomes" id="UP000244677">
    <property type="component" value="Chromosome"/>
</dbReference>
<reference evidence="2 3" key="1">
    <citation type="submission" date="2017-04" db="EMBL/GenBank/DDBJ databases">
        <title>Complete genome sequence of Flavobacterium kingsejong AJ004.</title>
        <authorList>
            <person name="Lee P.C."/>
        </authorList>
    </citation>
    <scope>NUCLEOTIDE SEQUENCE [LARGE SCALE GENOMIC DNA]</scope>
    <source>
        <strain evidence="2 3">AJ004</strain>
    </source>
</reference>
<keyword evidence="1" id="KW-0812">Transmembrane</keyword>
<keyword evidence="1" id="KW-0472">Membrane</keyword>
<keyword evidence="3" id="KW-1185">Reference proteome</keyword>
<feature type="transmembrane region" description="Helical" evidence="1">
    <location>
        <begin position="65"/>
        <end position="82"/>
    </location>
</feature>
<evidence type="ECO:0000313" key="2">
    <source>
        <dbReference type="EMBL" id="AWG24193.1"/>
    </source>
</evidence>
<accession>A0A2S1LKA5</accession>
<dbReference type="AlphaFoldDB" id="A0A2S1LKA5"/>